<keyword evidence="2" id="KW-1185">Reference proteome</keyword>
<reference evidence="1 2" key="1">
    <citation type="journal article" date="2019" name="Commun. Biol.">
        <title>The bagworm genome reveals a unique fibroin gene that provides high tensile strength.</title>
        <authorList>
            <person name="Kono N."/>
            <person name="Nakamura H."/>
            <person name="Ohtoshi R."/>
            <person name="Tomita M."/>
            <person name="Numata K."/>
            <person name="Arakawa K."/>
        </authorList>
    </citation>
    <scope>NUCLEOTIDE SEQUENCE [LARGE SCALE GENOMIC DNA]</scope>
</reference>
<dbReference type="Proteomes" id="UP000299102">
    <property type="component" value="Unassembled WGS sequence"/>
</dbReference>
<dbReference type="EMBL" id="BGZK01000989">
    <property type="protein sequence ID" value="GBP67712.1"/>
    <property type="molecule type" value="Genomic_DNA"/>
</dbReference>
<protein>
    <submittedName>
        <fullName evidence="1">Uncharacterized protein</fullName>
    </submittedName>
</protein>
<evidence type="ECO:0000313" key="1">
    <source>
        <dbReference type="EMBL" id="GBP67712.1"/>
    </source>
</evidence>
<accession>A0A4C1XYT8</accession>
<name>A0A4C1XYT8_EUMVA</name>
<comment type="caution">
    <text evidence="1">The sequence shown here is derived from an EMBL/GenBank/DDBJ whole genome shotgun (WGS) entry which is preliminary data.</text>
</comment>
<proteinExistence type="predicted"/>
<organism evidence="1 2">
    <name type="scientific">Eumeta variegata</name>
    <name type="common">Bagworm moth</name>
    <name type="synonym">Eumeta japonica</name>
    <dbReference type="NCBI Taxonomy" id="151549"/>
    <lineage>
        <taxon>Eukaryota</taxon>
        <taxon>Metazoa</taxon>
        <taxon>Ecdysozoa</taxon>
        <taxon>Arthropoda</taxon>
        <taxon>Hexapoda</taxon>
        <taxon>Insecta</taxon>
        <taxon>Pterygota</taxon>
        <taxon>Neoptera</taxon>
        <taxon>Endopterygota</taxon>
        <taxon>Lepidoptera</taxon>
        <taxon>Glossata</taxon>
        <taxon>Ditrysia</taxon>
        <taxon>Tineoidea</taxon>
        <taxon>Psychidae</taxon>
        <taxon>Oiketicinae</taxon>
        <taxon>Eumeta</taxon>
    </lineage>
</organism>
<gene>
    <name evidence="1" type="ORF">EVAR_40483_1</name>
</gene>
<dbReference type="AlphaFoldDB" id="A0A4C1XYT8"/>
<dbReference type="OrthoDB" id="10056483at2759"/>
<sequence length="147" mass="15999">MPVSLSTPTCLALDSDRSHVFDFATGHSCDLDEAGIERTRIERLTARRVAVCVGGSVRCAAGAGPRRIVNVEIIISEHHVPIENIDLEVTSSCSTLVCTSAKLVDANVMAKNEILDIVDTTLFLSLTLDTKWRWNSHVTRLAKGLVL</sequence>
<evidence type="ECO:0000313" key="2">
    <source>
        <dbReference type="Proteomes" id="UP000299102"/>
    </source>
</evidence>